<proteinExistence type="predicted"/>
<evidence type="ECO:0000256" key="3">
    <source>
        <dbReference type="SAM" id="MobiDB-lite"/>
    </source>
</evidence>
<evidence type="ECO:0000313" key="6">
    <source>
        <dbReference type="EMBL" id="CAL8133863.1"/>
    </source>
</evidence>
<feature type="compositionally biased region" description="Polar residues" evidence="3">
    <location>
        <begin position="282"/>
        <end position="296"/>
    </location>
</feature>
<comment type="subunit">
    <text evidence="1">Monomer. Forms homodimers during oxidative stress. Interacts (via N-terminus) with elongation factor EEF1A1 (via middle-region); the interaction is direct and competes with EEF1A1 binding to guanyl-nucleotide exchange factor EEF1B2, thereby inhibiting GDP for GTP exchange and reactivation of EEF1A1. Interacts with nuclear transport receptors XPO4, IPO5/RANBP5, IPO7, IPO9 and KPNB1 as well as GCN1L1/GCN1 and LRPPRC probably through their HEAT repeats. Binds NCOA5/CIA.</text>
</comment>
<keyword evidence="4" id="KW-0472">Membrane</keyword>
<dbReference type="Pfam" id="PF13460">
    <property type="entry name" value="NAD_binding_10"/>
    <property type="match status" value="1"/>
</dbReference>
<gene>
    <name evidence="6" type="ORF">ODALV1_LOCUS25252</name>
</gene>
<protein>
    <recommendedName>
        <fullName evidence="2">Protein HTATIP2</fullName>
    </recommendedName>
</protein>
<feature type="region of interest" description="Disordered" evidence="3">
    <location>
        <begin position="277"/>
        <end position="296"/>
    </location>
</feature>
<keyword evidence="7" id="KW-1185">Reference proteome</keyword>
<evidence type="ECO:0000256" key="2">
    <source>
        <dbReference type="ARBA" id="ARBA00093604"/>
    </source>
</evidence>
<dbReference type="InterPro" id="IPR000534">
    <property type="entry name" value="Semialdehyde_DH_NAD-bd"/>
</dbReference>
<reference evidence="6 7" key="1">
    <citation type="submission" date="2024-08" db="EMBL/GenBank/DDBJ databases">
        <authorList>
            <person name="Cucini C."/>
            <person name="Frati F."/>
        </authorList>
    </citation>
    <scope>NUCLEOTIDE SEQUENCE [LARGE SCALE GENOMIC DNA]</scope>
</reference>
<dbReference type="InterPro" id="IPR016040">
    <property type="entry name" value="NAD(P)-bd_dom"/>
</dbReference>
<feature type="domain" description="Semialdehyde dehydrogenase NAD-binding" evidence="5">
    <location>
        <begin position="62"/>
        <end position="163"/>
    </location>
</feature>
<comment type="caution">
    <text evidence="6">The sequence shown here is derived from an EMBL/GenBank/DDBJ whole genome shotgun (WGS) entry which is preliminary data.</text>
</comment>
<dbReference type="EMBL" id="CAXLJM020000102">
    <property type="protein sequence ID" value="CAL8133863.1"/>
    <property type="molecule type" value="Genomic_DNA"/>
</dbReference>
<dbReference type="SUPFAM" id="SSF51735">
    <property type="entry name" value="NAD(P)-binding Rossmann-fold domains"/>
    <property type="match status" value="1"/>
</dbReference>
<evidence type="ECO:0000259" key="5">
    <source>
        <dbReference type="SMART" id="SM00859"/>
    </source>
</evidence>
<dbReference type="PANTHER" id="PTHR14097:SF7">
    <property type="entry name" value="OXIDOREDUCTASE HTATIP2"/>
    <property type="match status" value="1"/>
</dbReference>
<organism evidence="6 7">
    <name type="scientific">Orchesella dallaii</name>
    <dbReference type="NCBI Taxonomy" id="48710"/>
    <lineage>
        <taxon>Eukaryota</taxon>
        <taxon>Metazoa</taxon>
        <taxon>Ecdysozoa</taxon>
        <taxon>Arthropoda</taxon>
        <taxon>Hexapoda</taxon>
        <taxon>Collembola</taxon>
        <taxon>Entomobryomorpha</taxon>
        <taxon>Entomobryoidea</taxon>
        <taxon>Orchesellidae</taxon>
        <taxon>Orchesellinae</taxon>
        <taxon>Orchesella</taxon>
    </lineage>
</organism>
<feature type="transmembrane region" description="Helical" evidence="4">
    <location>
        <begin position="6"/>
        <end position="23"/>
    </location>
</feature>
<sequence length="296" mass="32737">MLSQQIWTLVFLGVAIYFGFFFSTSSKSGDSSTIVYTGKLAHVSLEQLDNVVFNQNMDKKLKAFILGATGAVGKELVKVLAADGRFEKVTLIGRREVPLNAEDANYQKFENQLIDFEKLDEYKDVFKGHDVGFSALGTTRKKSGAEGFYKVDHDYVVQTAKLAKEGGCAHFHAVTTAGANKNSYFLYPKTKGEVEEELTDMNFPKLTIYRPAVLLVDGGREDARLAEAILQSVLKPLDRLRWFSVDVPLLAKVMVSNCFRETPSRFEIVDNAAMNKLGKQANGPSTQGNNPESAAQ</sequence>
<dbReference type="Gene3D" id="3.40.50.720">
    <property type="entry name" value="NAD(P)-binding Rossmann-like Domain"/>
    <property type="match status" value="1"/>
</dbReference>
<name>A0ABP1RRF7_9HEXA</name>
<evidence type="ECO:0000256" key="1">
    <source>
        <dbReference type="ARBA" id="ARBA00093483"/>
    </source>
</evidence>
<dbReference type="Proteomes" id="UP001642540">
    <property type="component" value="Unassembled WGS sequence"/>
</dbReference>
<dbReference type="SMART" id="SM00859">
    <property type="entry name" value="Semialdhyde_dh"/>
    <property type="match status" value="1"/>
</dbReference>
<evidence type="ECO:0000313" key="7">
    <source>
        <dbReference type="Proteomes" id="UP001642540"/>
    </source>
</evidence>
<evidence type="ECO:0000256" key="4">
    <source>
        <dbReference type="SAM" id="Phobius"/>
    </source>
</evidence>
<dbReference type="InterPro" id="IPR036291">
    <property type="entry name" value="NAD(P)-bd_dom_sf"/>
</dbReference>
<accession>A0ABP1RRF7</accession>
<dbReference type="PANTHER" id="PTHR14097">
    <property type="entry name" value="OXIDOREDUCTASE HTATIP2"/>
    <property type="match status" value="1"/>
</dbReference>
<keyword evidence="4" id="KW-0812">Transmembrane</keyword>
<keyword evidence="4" id="KW-1133">Transmembrane helix</keyword>
<dbReference type="CDD" id="cd05250">
    <property type="entry name" value="CC3_like_SDR_a"/>
    <property type="match status" value="1"/>
</dbReference>